<dbReference type="RefSeq" id="WP_161085113.1">
    <property type="nucleotide sequence ID" value="NZ_WWCX01000037.1"/>
</dbReference>
<proteinExistence type="predicted"/>
<dbReference type="AlphaFoldDB" id="A0A845GP32"/>
<accession>A0A845GP32</accession>
<evidence type="ECO:0000313" key="2">
    <source>
        <dbReference type="Proteomes" id="UP000447355"/>
    </source>
</evidence>
<dbReference type="Proteomes" id="UP000447355">
    <property type="component" value="Unassembled WGS sequence"/>
</dbReference>
<protein>
    <submittedName>
        <fullName evidence="1">Uncharacterized protein</fullName>
    </submittedName>
</protein>
<comment type="caution">
    <text evidence="1">The sequence shown here is derived from an EMBL/GenBank/DDBJ whole genome shotgun (WGS) entry which is preliminary data.</text>
</comment>
<evidence type="ECO:0000313" key="1">
    <source>
        <dbReference type="EMBL" id="MYM96034.1"/>
    </source>
</evidence>
<dbReference type="EMBL" id="WWCX01000037">
    <property type="protein sequence ID" value="MYM96034.1"/>
    <property type="molecule type" value="Genomic_DNA"/>
</dbReference>
<reference evidence="1" key="1">
    <citation type="submission" date="2019-12" db="EMBL/GenBank/DDBJ databases">
        <title>Novel species isolated from a subtropical stream in China.</title>
        <authorList>
            <person name="Lu H."/>
        </authorList>
    </citation>
    <scope>NUCLEOTIDE SEQUENCE [LARGE SCALE GENOMIC DNA]</scope>
    <source>
        <strain evidence="1">FT81W</strain>
    </source>
</reference>
<gene>
    <name evidence="1" type="ORF">GTP90_19410</name>
</gene>
<sequence length="141" mass="15307">MVVLLIGCGVCGGLQAEPVQSHELTIPNFDPDSPACVIKFEGASPASLRLNLSCLPKSAPTGFENPAPGLKVQSIHGKNAKGHMSLIDDMQSPHADRTRELNFCLYGKRNNLCGSAKVPQLKDRISTIKEWIQRIELQDAD</sequence>
<name>A0A845GP32_9BURK</name>
<organism evidence="1 2">
    <name type="scientific">Duganella vulcania</name>
    <dbReference type="NCBI Taxonomy" id="2692166"/>
    <lineage>
        <taxon>Bacteria</taxon>
        <taxon>Pseudomonadati</taxon>
        <taxon>Pseudomonadota</taxon>
        <taxon>Betaproteobacteria</taxon>
        <taxon>Burkholderiales</taxon>
        <taxon>Oxalobacteraceae</taxon>
        <taxon>Telluria group</taxon>
        <taxon>Duganella</taxon>
    </lineage>
</organism>